<sequence>MKKKGKVRTARRSSTTRPSKGREKKPRKSNRYERRIREPDAPPSKSEIDDDGVPRKARGMFATAVVARKRHVLDNGMDGDSPRKRGNHSVKPAVAKRGSETPTVPDAATKRKYVAEVLDKQLPGETLNDFERRLKRGTERILMGAETITRERSESRKLKNQRRKEKSKARFQARSRRNTEEDDWSGKQPVVGLSTSASEPPRITILPRQR</sequence>
<comment type="caution">
    <text evidence="2">The sequence shown here is derived from an EMBL/GenBank/DDBJ whole genome shotgun (WGS) entry which is preliminary data.</text>
</comment>
<proteinExistence type="predicted"/>
<accession>A0AAV8V0E4</accession>
<feature type="compositionally biased region" description="Basic residues" evidence="1">
    <location>
        <begin position="158"/>
        <end position="176"/>
    </location>
</feature>
<evidence type="ECO:0008006" key="4">
    <source>
        <dbReference type="Google" id="ProtNLM"/>
    </source>
</evidence>
<feature type="compositionally biased region" description="Basic and acidic residues" evidence="1">
    <location>
        <begin position="30"/>
        <end position="40"/>
    </location>
</feature>
<dbReference type="Proteomes" id="UP001157974">
    <property type="component" value="Unassembled WGS sequence"/>
</dbReference>
<dbReference type="AlphaFoldDB" id="A0AAV8V0E4"/>
<organism evidence="2 3">
    <name type="scientific">Rhodosorus marinus</name>
    <dbReference type="NCBI Taxonomy" id="101924"/>
    <lineage>
        <taxon>Eukaryota</taxon>
        <taxon>Rhodophyta</taxon>
        <taxon>Stylonematophyceae</taxon>
        <taxon>Stylonematales</taxon>
        <taxon>Stylonemataceae</taxon>
        <taxon>Rhodosorus</taxon>
    </lineage>
</organism>
<evidence type="ECO:0000313" key="3">
    <source>
        <dbReference type="Proteomes" id="UP001157974"/>
    </source>
</evidence>
<protein>
    <recommendedName>
        <fullName evidence="4">Ribosome biogenesis protein NOP53</fullName>
    </recommendedName>
</protein>
<name>A0AAV8V0E4_9RHOD</name>
<keyword evidence="3" id="KW-1185">Reference proteome</keyword>
<evidence type="ECO:0000256" key="1">
    <source>
        <dbReference type="SAM" id="MobiDB-lite"/>
    </source>
</evidence>
<evidence type="ECO:0000313" key="2">
    <source>
        <dbReference type="EMBL" id="KAJ8906266.1"/>
    </source>
</evidence>
<feature type="compositionally biased region" description="Basic residues" evidence="1">
    <location>
        <begin position="1"/>
        <end position="11"/>
    </location>
</feature>
<dbReference type="EMBL" id="JAMWBK010000004">
    <property type="protein sequence ID" value="KAJ8906266.1"/>
    <property type="molecule type" value="Genomic_DNA"/>
</dbReference>
<feature type="compositionally biased region" description="Basic and acidic residues" evidence="1">
    <location>
        <begin position="148"/>
        <end position="157"/>
    </location>
</feature>
<reference evidence="2 3" key="1">
    <citation type="journal article" date="2023" name="Nat. Commun.">
        <title>Origin of minicircular mitochondrial genomes in red algae.</title>
        <authorList>
            <person name="Lee Y."/>
            <person name="Cho C.H."/>
            <person name="Lee Y.M."/>
            <person name="Park S.I."/>
            <person name="Yang J.H."/>
            <person name="West J.A."/>
            <person name="Bhattacharya D."/>
            <person name="Yoon H.S."/>
        </authorList>
    </citation>
    <scope>NUCLEOTIDE SEQUENCE [LARGE SCALE GENOMIC DNA]</scope>
    <source>
        <strain evidence="2 3">CCMP1338</strain>
        <tissue evidence="2">Whole cell</tissue>
    </source>
</reference>
<gene>
    <name evidence="2" type="ORF">NDN08_002759</name>
</gene>
<feature type="region of interest" description="Disordered" evidence="1">
    <location>
        <begin position="1"/>
        <end position="110"/>
    </location>
</feature>
<feature type="region of interest" description="Disordered" evidence="1">
    <location>
        <begin position="145"/>
        <end position="210"/>
    </location>
</feature>